<dbReference type="Pfam" id="PF00135">
    <property type="entry name" value="COesterase"/>
    <property type="match status" value="1"/>
</dbReference>
<gene>
    <name evidence="5" type="ORF">QQX98_003207</name>
</gene>
<dbReference type="PROSITE" id="PS00122">
    <property type="entry name" value="CARBOXYLESTERASE_B_1"/>
    <property type="match status" value="1"/>
</dbReference>
<dbReference type="InterPro" id="IPR029058">
    <property type="entry name" value="AB_hydrolase_fold"/>
</dbReference>
<reference evidence="5 6" key="1">
    <citation type="journal article" date="2025" name="Microbiol. Resour. Announc.">
        <title>Draft genome sequences for Neonectria magnoliae and Neonectria punicea, canker pathogens of Liriodendron tulipifera and Acer saccharum in West Virginia.</title>
        <authorList>
            <person name="Petronek H.M."/>
            <person name="Kasson M.T."/>
            <person name="Metheny A.M."/>
            <person name="Stauder C.M."/>
            <person name="Lovett B."/>
            <person name="Lynch S.C."/>
            <person name="Garnas J.R."/>
            <person name="Kasson L.R."/>
            <person name="Stajich J.E."/>
        </authorList>
    </citation>
    <scope>NUCLEOTIDE SEQUENCE [LARGE SCALE GENOMIC DNA]</scope>
    <source>
        <strain evidence="5 6">NRRL 64653</strain>
    </source>
</reference>
<organism evidence="5 6">
    <name type="scientific">Neonectria punicea</name>
    <dbReference type="NCBI Taxonomy" id="979145"/>
    <lineage>
        <taxon>Eukaryota</taxon>
        <taxon>Fungi</taxon>
        <taxon>Dikarya</taxon>
        <taxon>Ascomycota</taxon>
        <taxon>Pezizomycotina</taxon>
        <taxon>Sordariomycetes</taxon>
        <taxon>Hypocreomycetidae</taxon>
        <taxon>Hypocreales</taxon>
        <taxon>Nectriaceae</taxon>
        <taxon>Neonectria</taxon>
    </lineage>
</organism>
<protein>
    <recommendedName>
        <fullName evidence="3">Carboxylic ester hydrolase</fullName>
        <ecNumber evidence="3">3.1.1.-</ecNumber>
    </recommendedName>
</protein>
<dbReference type="PANTHER" id="PTHR43918">
    <property type="entry name" value="ACETYLCHOLINESTERASE"/>
    <property type="match status" value="1"/>
</dbReference>
<evidence type="ECO:0000313" key="6">
    <source>
        <dbReference type="Proteomes" id="UP001498476"/>
    </source>
</evidence>
<comment type="caution">
    <text evidence="5">The sequence shown here is derived from an EMBL/GenBank/DDBJ whole genome shotgun (WGS) entry which is preliminary data.</text>
</comment>
<proteinExistence type="inferred from homology"/>
<evidence type="ECO:0000313" key="5">
    <source>
        <dbReference type="EMBL" id="KAK7419616.1"/>
    </source>
</evidence>
<dbReference type="InterPro" id="IPR002018">
    <property type="entry name" value="CarbesteraseB"/>
</dbReference>
<dbReference type="Gene3D" id="3.40.50.1820">
    <property type="entry name" value="alpha/beta hydrolase"/>
    <property type="match status" value="1"/>
</dbReference>
<dbReference type="InterPro" id="IPR019826">
    <property type="entry name" value="Carboxylesterase_B_AS"/>
</dbReference>
<dbReference type="InterPro" id="IPR050654">
    <property type="entry name" value="AChE-related_enzymes"/>
</dbReference>
<accession>A0ABR1HEP5</accession>
<dbReference type="PANTHER" id="PTHR43918:SF4">
    <property type="entry name" value="CARBOXYLIC ESTER HYDROLASE"/>
    <property type="match status" value="1"/>
</dbReference>
<name>A0ABR1HEP5_9HYPO</name>
<comment type="similarity">
    <text evidence="1 3">Belongs to the type-B carboxylesterase/lipase family.</text>
</comment>
<sequence length="348" mass="37306">MVIFGFPGSPDIPFHQRNVGFLDQQKALNWVNQNIRAFGGDPSKVTIFGESSGGYAVKQLLINPPSPPQFRAAIMQSQAFGAASDNEKSWTILAKELGCNNTSSGLSEMDCLKVAPAKLIISVLDSNGIGFMPIVDNTTNGPSFDDALTQELVANVPILIGTNADEGTVLTSVLPPPEVMLDGIFGNDTASKSLARSIYPLNVTSNELKSRILTDHTYTCTTSAIAISTAHSGQRAWRYFFNASFANNQPLPGAGAWHTSEIPIVFGTYRRDNQTTVEQVQLSRSMQQAWGNFAKDPENGPGWARVGTSAQDLRLFDTSGAVCGRSIDADVVDGVCAYYDSAILAGCL</sequence>
<dbReference type="SUPFAM" id="SSF53474">
    <property type="entry name" value="alpha/beta-Hydrolases"/>
    <property type="match status" value="1"/>
</dbReference>
<evidence type="ECO:0000256" key="3">
    <source>
        <dbReference type="RuleBase" id="RU361235"/>
    </source>
</evidence>
<evidence type="ECO:0000256" key="2">
    <source>
        <dbReference type="ARBA" id="ARBA00022801"/>
    </source>
</evidence>
<dbReference type="Proteomes" id="UP001498476">
    <property type="component" value="Unassembled WGS sequence"/>
</dbReference>
<dbReference type="EC" id="3.1.1.-" evidence="3"/>
<feature type="domain" description="Carboxylesterase type B" evidence="4">
    <location>
        <begin position="4"/>
        <end position="307"/>
    </location>
</feature>
<evidence type="ECO:0000256" key="1">
    <source>
        <dbReference type="ARBA" id="ARBA00005964"/>
    </source>
</evidence>
<evidence type="ECO:0000259" key="4">
    <source>
        <dbReference type="Pfam" id="PF00135"/>
    </source>
</evidence>
<keyword evidence="2 3" id="KW-0378">Hydrolase</keyword>
<dbReference type="EMBL" id="JAZAVJ010000036">
    <property type="protein sequence ID" value="KAK7419616.1"/>
    <property type="molecule type" value="Genomic_DNA"/>
</dbReference>
<keyword evidence="6" id="KW-1185">Reference proteome</keyword>